<dbReference type="InterPro" id="IPR000524">
    <property type="entry name" value="Tscrpt_reg_HTH_GntR"/>
</dbReference>
<dbReference type="PROSITE" id="PS50949">
    <property type="entry name" value="HTH_GNTR"/>
    <property type="match status" value="1"/>
</dbReference>
<keyword evidence="1" id="KW-0805">Transcription regulation</keyword>
<dbReference type="Gene3D" id="1.10.10.10">
    <property type="entry name" value="Winged helix-like DNA-binding domain superfamily/Winged helix DNA-binding domain"/>
    <property type="match status" value="1"/>
</dbReference>
<evidence type="ECO:0000313" key="6">
    <source>
        <dbReference type="EMBL" id="GLH71708.1"/>
    </source>
</evidence>
<keyword evidence="2" id="KW-0238">DNA-binding</keyword>
<feature type="region of interest" description="Disordered" evidence="4">
    <location>
        <begin position="1"/>
        <end position="36"/>
    </location>
</feature>
<dbReference type="PANTHER" id="PTHR43537:SF5">
    <property type="entry name" value="UXU OPERON TRANSCRIPTIONAL REGULATOR"/>
    <property type="match status" value="1"/>
</dbReference>
<evidence type="ECO:0000256" key="1">
    <source>
        <dbReference type="ARBA" id="ARBA00023015"/>
    </source>
</evidence>
<dbReference type="SUPFAM" id="SSF48008">
    <property type="entry name" value="GntR ligand-binding domain-like"/>
    <property type="match status" value="1"/>
</dbReference>
<feature type="domain" description="HTH gntR-type" evidence="5">
    <location>
        <begin position="43"/>
        <end position="110"/>
    </location>
</feature>
<dbReference type="InterPro" id="IPR008920">
    <property type="entry name" value="TF_FadR/GntR_C"/>
</dbReference>
<evidence type="ECO:0000256" key="2">
    <source>
        <dbReference type="ARBA" id="ARBA00023125"/>
    </source>
</evidence>
<dbReference type="EMBL" id="BSDE01000001">
    <property type="protein sequence ID" value="GLH71708.1"/>
    <property type="molecule type" value="Genomic_DNA"/>
</dbReference>
<evidence type="ECO:0000256" key="3">
    <source>
        <dbReference type="ARBA" id="ARBA00023163"/>
    </source>
</evidence>
<keyword evidence="3" id="KW-0804">Transcription</keyword>
<dbReference type="SUPFAM" id="SSF46785">
    <property type="entry name" value="Winged helix' DNA-binding domain"/>
    <property type="match status" value="1"/>
</dbReference>
<proteinExistence type="predicted"/>
<dbReference type="SMART" id="SM00345">
    <property type="entry name" value="HTH_GNTR"/>
    <property type="match status" value="1"/>
</dbReference>
<dbReference type="InterPro" id="IPR011711">
    <property type="entry name" value="GntR_C"/>
</dbReference>
<evidence type="ECO:0000313" key="7">
    <source>
        <dbReference type="Proteomes" id="UP001165069"/>
    </source>
</evidence>
<dbReference type="PANTHER" id="PTHR43537">
    <property type="entry name" value="TRANSCRIPTIONAL REGULATOR, GNTR FAMILY"/>
    <property type="match status" value="1"/>
</dbReference>
<name>A0ABQ5QAK0_9BACT</name>
<sequence length="259" mass="29531">MLWPDQGSLGRELPMKPAPDVAVMSPRSGDTRLPSRTPLLQTKSLREQVYDYLRAEMNRGGLDPGAFLDLNAIAQRLGISRTPLRDALLQLEVEGYMEIQPRRGFRLKMLTIEEIRHIYQIVGALESAAVMIAGPRIGKAGLAKMKAENLGIYRAIQAQDYGMFYLHNSAFHGVFLDGCANPRMAALIKSLKQRLYDWPRRKVFLKTWEVRLVKDHEDLIALLEAGNYKEAGALLREVHWCFDAQEDFIRVYYLTDLPE</sequence>
<comment type="caution">
    <text evidence="6">The sequence shown here is derived from an EMBL/GenBank/DDBJ whole genome shotgun (WGS) entry which is preliminary data.</text>
</comment>
<accession>A0ABQ5QAK0</accession>
<dbReference type="CDD" id="cd07377">
    <property type="entry name" value="WHTH_GntR"/>
    <property type="match status" value="1"/>
</dbReference>
<dbReference type="Pfam" id="PF00392">
    <property type="entry name" value="GntR"/>
    <property type="match status" value="1"/>
</dbReference>
<organism evidence="6 7">
    <name type="scientific">Geothrix limicola</name>
    <dbReference type="NCBI Taxonomy" id="2927978"/>
    <lineage>
        <taxon>Bacteria</taxon>
        <taxon>Pseudomonadati</taxon>
        <taxon>Acidobacteriota</taxon>
        <taxon>Holophagae</taxon>
        <taxon>Holophagales</taxon>
        <taxon>Holophagaceae</taxon>
        <taxon>Geothrix</taxon>
    </lineage>
</organism>
<dbReference type="InterPro" id="IPR036390">
    <property type="entry name" value="WH_DNA-bd_sf"/>
</dbReference>
<keyword evidence="7" id="KW-1185">Reference proteome</keyword>
<dbReference type="SMART" id="SM00895">
    <property type="entry name" value="FCD"/>
    <property type="match status" value="1"/>
</dbReference>
<dbReference type="Proteomes" id="UP001165069">
    <property type="component" value="Unassembled WGS sequence"/>
</dbReference>
<evidence type="ECO:0000256" key="4">
    <source>
        <dbReference type="SAM" id="MobiDB-lite"/>
    </source>
</evidence>
<evidence type="ECO:0000259" key="5">
    <source>
        <dbReference type="PROSITE" id="PS50949"/>
    </source>
</evidence>
<gene>
    <name evidence="6" type="ORF">GETHLI_02100</name>
</gene>
<dbReference type="InterPro" id="IPR036388">
    <property type="entry name" value="WH-like_DNA-bd_sf"/>
</dbReference>
<protein>
    <submittedName>
        <fullName evidence="6">GntR family transcriptional regulator</fullName>
    </submittedName>
</protein>
<reference evidence="6 7" key="1">
    <citation type="journal article" date="2023" name="Antonie Van Leeuwenhoek">
        <title>Mesoterricola silvestris gen. nov., sp. nov., Mesoterricola sediminis sp. nov., Geothrix oryzae sp. nov., Geothrix edaphica sp. nov., Geothrix rubra sp. nov., and Geothrix limicola sp. nov., six novel members of Acidobacteriota isolated from soils.</title>
        <authorList>
            <person name="Itoh H."/>
            <person name="Sugisawa Y."/>
            <person name="Mise K."/>
            <person name="Xu Z."/>
            <person name="Kuniyasu M."/>
            <person name="Ushijima N."/>
            <person name="Kawano K."/>
            <person name="Kobayashi E."/>
            <person name="Shiratori Y."/>
            <person name="Masuda Y."/>
            <person name="Senoo K."/>
        </authorList>
    </citation>
    <scope>NUCLEOTIDE SEQUENCE [LARGE SCALE GENOMIC DNA]</scope>
    <source>
        <strain evidence="6 7">Red804</strain>
    </source>
</reference>
<dbReference type="Gene3D" id="1.20.120.530">
    <property type="entry name" value="GntR ligand-binding domain-like"/>
    <property type="match status" value="1"/>
</dbReference>
<dbReference type="Pfam" id="PF07729">
    <property type="entry name" value="FCD"/>
    <property type="match status" value="1"/>
</dbReference>